<reference evidence="1 2" key="1">
    <citation type="journal article" date="2016" name="Sci. Rep.">
        <title>Draft genome sequencing and secretome analysis of fungal phytopathogen Ascochyta rabiei provides insight into the necrotrophic effector repertoire.</title>
        <authorList>
            <person name="Verma S."/>
            <person name="Gazara R.K."/>
            <person name="Nizam S."/>
            <person name="Parween S."/>
            <person name="Chattopadhyay D."/>
            <person name="Verma P.K."/>
        </authorList>
    </citation>
    <scope>NUCLEOTIDE SEQUENCE [LARGE SCALE GENOMIC DNA]</scope>
    <source>
        <strain evidence="1 2">ArDII</strain>
    </source>
</reference>
<sequence length="74" mass="8051">MASMASQQSYHPYLSQGRASTITSWTLSIQRSPQQPFTSDADTMSCEAAIEAYRQLKVALFSKAAASLSYPQTG</sequence>
<dbReference type="EMBL" id="JYNV01000302">
    <property type="protein sequence ID" value="KZM19137.1"/>
    <property type="molecule type" value="Genomic_DNA"/>
</dbReference>
<organism evidence="1 2">
    <name type="scientific">Didymella rabiei</name>
    <name type="common">Chickpea ascochyta blight fungus</name>
    <name type="synonym">Mycosphaerella rabiei</name>
    <dbReference type="NCBI Taxonomy" id="5454"/>
    <lineage>
        <taxon>Eukaryota</taxon>
        <taxon>Fungi</taxon>
        <taxon>Dikarya</taxon>
        <taxon>Ascomycota</taxon>
        <taxon>Pezizomycotina</taxon>
        <taxon>Dothideomycetes</taxon>
        <taxon>Pleosporomycetidae</taxon>
        <taxon>Pleosporales</taxon>
        <taxon>Pleosporineae</taxon>
        <taxon>Didymellaceae</taxon>
        <taxon>Ascochyta</taxon>
    </lineage>
</organism>
<proteinExistence type="predicted"/>
<accession>A0A162WP62</accession>
<comment type="caution">
    <text evidence="1">The sequence shown here is derived from an EMBL/GenBank/DDBJ whole genome shotgun (WGS) entry which is preliminary data.</text>
</comment>
<name>A0A162WP62_DIDRA</name>
<gene>
    <name evidence="1" type="ORF">ST47_g9761</name>
</gene>
<evidence type="ECO:0000313" key="1">
    <source>
        <dbReference type="EMBL" id="KZM19137.1"/>
    </source>
</evidence>
<evidence type="ECO:0000313" key="2">
    <source>
        <dbReference type="Proteomes" id="UP000076837"/>
    </source>
</evidence>
<dbReference type="Proteomes" id="UP000076837">
    <property type="component" value="Unassembled WGS sequence"/>
</dbReference>
<keyword evidence="2" id="KW-1185">Reference proteome</keyword>
<protein>
    <submittedName>
        <fullName evidence="1">Uncharacterized protein</fullName>
    </submittedName>
</protein>
<dbReference type="AlphaFoldDB" id="A0A162WP62"/>